<evidence type="ECO:0000256" key="11">
    <source>
        <dbReference type="RuleBase" id="RU362031"/>
    </source>
</evidence>
<proteinExistence type="inferred from homology"/>
<keyword evidence="5 11" id="KW-0812">Transmembrane</keyword>
<gene>
    <name evidence="13" type="primary">rseP</name>
    <name evidence="13" type="ORF">HMPREF9098_1469</name>
</gene>
<keyword evidence="14" id="KW-1185">Reference proteome</keyword>
<organism evidence="13 14">
    <name type="scientific">Kingella denitrificans ATCC 33394</name>
    <dbReference type="NCBI Taxonomy" id="888741"/>
    <lineage>
        <taxon>Bacteria</taxon>
        <taxon>Pseudomonadati</taxon>
        <taxon>Pseudomonadota</taxon>
        <taxon>Betaproteobacteria</taxon>
        <taxon>Neisseriales</taxon>
        <taxon>Neisseriaceae</taxon>
        <taxon>Kingella</taxon>
    </lineage>
</organism>
<dbReference type="GO" id="GO:0016020">
    <property type="term" value="C:membrane"/>
    <property type="evidence" value="ECO:0007669"/>
    <property type="project" value="UniProtKB-SubCell"/>
</dbReference>
<evidence type="ECO:0000259" key="12">
    <source>
        <dbReference type="PROSITE" id="PS50106"/>
    </source>
</evidence>
<reference evidence="13 14" key="1">
    <citation type="submission" date="2011-01" db="EMBL/GenBank/DDBJ databases">
        <authorList>
            <person name="Muzny D."/>
            <person name="Qin X."/>
            <person name="Deng J."/>
            <person name="Jiang H."/>
            <person name="Liu Y."/>
            <person name="Qu J."/>
            <person name="Song X.-Z."/>
            <person name="Zhang L."/>
            <person name="Thornton R."/>
            <person name="Coyle M."/>
            <person name="Francisco L."/>
            <person name="Jackson L."/>
            <person name="Javaid M."/>
            <person name="Korchina V."/>
            <person name="Kovar C."/>
            <person name="Mata R."/>
            <person name="Mathew T."/>
            <person name="Ngo R."/>
            <person name="Nguyen L."/>
            <person name="Nguyen N."/>
            <person name="Okwuonu G."/>
            <person name="Ongeri F."/>
            <person name="Pham C."/>
            <person name="Simmons D."/>
            <person name="Wilczek-Boney K."/>
            <person name="Hale W."/>
            <person name="Jakkamsetti A."/>
            <person name="Pham P."/>
            <person name="Ruth R."/>
            <person name="San Lucas F."/>
            <person name="Warren J."/>
            <person name="Zhang J."/>
            <person name="Zhao Z."/>
            <person name="Zhou C."/>
            <person name="Zhu D."/>
            <person name="Lee S."/>
            <person name="Bess C."/>
            <person name="Blankenburg K."/>
            <person name="Forbes L."/>
            <person name="Fu Q."/>
            <person name="Gubbala S."/>
            <person name="Hirani K."/>
            <person name="Jayaseelan J.C."/>
            <person name="Lara F."/>
            <person name="Munidasa M."/>
            <person name="Palculict T."/>
            <person name="Patil S."/>
            <person name="Pu L.-L."/>
            <person name="Saada N."/>
            <person name="Tang L."/>
            <person name="Weissenberger G."/>
            <person name="Zhu Y."/>
            <person name="Hemphill L."/>
            <person name="Shang Y."/>
            <person name="Youmans B."/>
            <person name="Ayvaz T."/>
            <person name="Ross M."/>
            <person name="Santibanez J."/>
            <person name="Aqrawi P."/>
            <person name="Gross S."/>
            <person name="Joshi V."/>
            <person name="Fowler G."/>
            <person name="Nazareth L."/>
            <person name="Reid J."/>
            <person name="Worley K."/>
            <person name="Petrosino J."/>
            <person name="Highlander S."/>
            <person name="Gibbs R."/>
        </authorList>
    </citation>
    <scope>NUCLEOTIDE SEQUENCE [LARGE SCALE GENOMIC DNA]</scope>
    <source>
        <strain evidence="13 14">ATCC 33394</strain>
    </source>
</reference>
<dbReference type="GO" id="GO:0004222">
    <property type="term" value="F:metalloendopeptidase activity"/>
    <property type="evidence" value="ECO:0007669"/>
    <property type="project" value="InterPro"/>
</dbReference>
<dbReference type="InterPro" id="IPR041489">
    <property type="entry name" value="PDZ_6"/>
</dbReference>
<keyword evidence="10 11" id="KW-0472">Membrane</keyword>
<dbReference type="PANTHER" id="PTHR42837">
    <property type="entry name" value="REGULATOR OF SIGMA-E PROTEASE RSEP"/>
    <property type="match status" value="1"/>
</dbReference>
<dbReference type="HOGENOM" id="CLU_025778_0_2_4"/>
<feature type="transmembrane region" description="Helical" evidence="11">
    <location>
        <begin position="110"/>
        <end position="130"/>
    </location>
</feature>
<feature type="transmembrane region" description="Helical" evidence="11">
    <location>
        <begin position="395"/>
        <end position="422"/>
    </location>
</feature>
<dbReference type="InterPro" id="IPR001478">
    <property type="entry name" value="PDZ"/>
</dbReference>
<feature type="domain" description="PDZ" evidence="12">
    <location>
        <begin position="214"/>
        <end position="263"/>
    </location>
</feature>
<evidence type="ECO:0000313" key="14">
    <source>
        <dbReference type="Proteomes" id="UP000004088"/>
    </source>
</evidence>
<evidence type="ECO:0000313" key="13">
    <source>
        <dbReference type="EMBL" id="EGC17069.1"/>
    </source>
</evidence>
<dbReference type="PANTHER" id="PTHR42837:SF2">
    <property type="entry name" value="MEMBRANE METALLOPROTEASE ARASP2, CHLOROPLASTIC-RELATED"/>
    <property type="match status" value="1"/>
</dbReference>
<dbReference type="CDD" id="cd06163">
    <property type="entry name" value="S2P-M50_PDZ_RseP-like"/>
    <property type="match status" value="2"/>
</dbReference>
<keyword evidence="8 11" id="KW-1133">Transmembrane helix</keyword>
<keyword evidence="4 13" id="KW-0645">Protease</keyword>
<dbReference type="InterPro" id="IPR004387">
    <property type="entry name" value="Pept_M50_Zn"/>
</dbReference>
<feature type="transmembrane region" description="Helical" evidence="11">
    <location>
        <begin position="443"/>
        <end position="465"/>
    </location>
</feature>
<dbReference type="EMBL" id="AEWV01000023">
    <property type="protein sequence ID" value="EGC17069.1"/>
    <property type="molecule type" value="Genomic_DNA"/>
</dbReference>
<dbReference type="SUPFAM" id="SSF50156">
    <property type="entry name" value="PDZ domain-like"/>
    <property type="match status" value="2"/>
</dbReference>
<evidence type="ECO:0000256" key="1">
    <source>
        <dbReference type="ARBA" id="ARBA00001947"/>
    </source>
</evidence>
<keyword evidence="9 11" id="KW-0482">Metalloprotease</keyword>
<comment type="cofactor">
    <cofactor evidence="1 11">
        <name>Zn(2+)</name>
        <dbReference type="ChEBI" id="CHEBI:29105"/>
    </cofactor>
</comment>
<dbReference type="InterPro" id="IPR036034">
    <property type="entry name" value="PDZ_sf"/>
</dbReference>
<dbReference type="STRING" id="888741.HMPREF9098_1469"/>
<evidence type="ECO:0000256" key="2">
    <source>
        <dbReference type="ARBA" id="ARBA00004141"/>
    </source>
</evidence>
<evidence type="ECO:0000256" key="6">
    <source>
        <dbReference type="ARBA" id="ARBA00022801"/>
    </source>
</evidence>
<dbReference type="GO" id="GO:0006508">
    <property type="term" value="P:proteolysis"/>
    <property type="evidence" value="ECO:0007669"/>
    <property type="project" value="UniProtKB-KW"/>
</dbReference>
<dbReference type="Gene3D" id="2.30.42.10">
    <property type="match status" value="2"/>
</dbReference>
<feature type="domain" description="PDZ" evidence="12">
    <location>
        <begin position="143"/>
        <end position="199"/>
    </location>
</feature>
<dbReference type="Pfam" id="PF02163">
    <property type="entry name" value="Peptidase_M50"/>
    <property type="match status" value="1"/>
</dbReference>
<comment type="similarity">
    <text evidence="3 11">Belongs to the peptidase M50B family.</text>
</comment>
<keyword evidence="6 11" id="KW-0378">Hydrolase</keyword>
<dbReference type="GO" id="GO:0046872">
    <property type="term" value="F:metal ion binding"/>
    <property type="evidence" value="ECO:0007669"/>
    <property type="project" value="UniProtKB-KW"/>
</dbReference>
<keyword evidence="11" id="KW-0479">Metal-binding</keyword>
<dbReference type="Proteomes" id="UP000004088">
    <property type="component" value="Unassembled WGS sequence"/>
</dbReference>
<keyword evidence="7 11" id="KW-0862">Zinc</keyword>
<dbReference type="PROSITE" id="PS50106">
    <property type="entry name" value="PDZ"/>
    <property type="match status" value="2"/>
</dbReference>
<evidence type="ECO:0000256" key="4">
    <source>
        <dbReference type="ARBA" id="ARBA00022670"/>
    </source>
</evidence>
<evidence type="ECO:0000256" key="3">
    <source>
        <dbReference type="ARBA" id="ARBA00007931"/>
    </source>
</evidence>
<comment type="caution">
    <text evidence="13">The sequence shown here is derived from an EMBL/GenBank/DDBJ whole genome shotgun (WGS) entry which is preliminary data.</text>
</comment>
<dbReference type="NCBIfam" id="TIGR00054">
    <property type="entry name" value="RIP metalloprotease RseP"/>
    <property type="match status" value="1"/>
</dbReference>
<dbReference type="SMART" id="SM00228">
    <property type="entry name" value="PDZ"/>
    <property type="match status" value="2"/>
</dbReference>
<evidence type="ECO:0000256" key="5">
    <source>
        <dbReference type="ARBA" id="ARBA00022692"/>
    </source>
</evidence>
<dbReference type="Pfam" id="PF17820">
    <property type="entry name" value="PDZ_6"/>
    <property type="match status" value="2"/>
</dbReference>
<sequence>MEAACNQAVFQEFSLSLLYTLAAFLAAILLLVSLHELGHLLVARLCGIKVLRFSVGFGTPFYTKRWRNIDWCLAPIPLGGYVKMVDTREGNVAEEDLPYAFDRQHPLKRIATVAAGPLTNLLLAVLLYWISFGIGGIHELRPMVGTVYPKSIAAQAGFQPGDQILRVNGKPIRHFSDAQTQIILELEAGKVTVDVQTAQKQPAQRIIDAVGSPQAEAVAKRRESIGLSPFKTTDAIGAVEPGSAADRAGLKKGDRIIAINNVPTPTWESWSKIVRENAGANLDVRFVRDNDTMQVKLMPTPIELPDKSQIIGMAGVRQGSDPEWAKQVRVHYQPSSLQALQHGWQKMTDYSGMTFSFFGKLITGNASLSHISGPLTIAEVAGATAQIGWQPYVEFLALVSISLGVMNLLPIPVLDGGHLVFYTIELLRGRPLSKRIQDMGLRLGLAAMLTMMILAFFNDITRLFFG</sequence>
<feature type="transmembrane region" description="Helical" evidence="11">
    <location>
        <begin position="16"/>
        <end position="34"/>
    </location>
</feature>
<dbReference type="InterPro" id="IPR008915">
    <property type="entry name" value="Peptidase_M50"/>
</dbReference>
<protein>
    <recommendedName>
        <fullName evidence="11">Zinc metalloprotease</fullName>
        <ecNumber evidence="11">3.4.24.-</ecNumber>
    </recommendedName>
</protein>
<evidence type="ECO:0000256" key="8">
    <source>
        <dbReference type="ARBA" id="ARBA00022989"/>
    </source>
</evidence>
<evidence type="ECO:0000256" key="9">
    <source>
        <dbReference type="ARBA" id="ARBA00023049"/>
    </source>
</evidence>
<accession>F0F035</accession>
<evidence type="ECO:0000256" key="10">
    <source>
        <dbReference type="ARBA" id="ARBA00023136"/>
    </source>
</evidence>
<dbReference type="AlphaFoldDB" id="F0F035"/>
<comment type="subcellular location">
    <subcellularLocation>
        <location evidence="2">Membrane</location>
        <topology evidence="2">Multi-pass membrane protein</topology>
    </subcellularLocation>
</comment>
<dbReference type="CDD" id="cd23081">
    <property type="entry name" value="cpPDZ_EcRseP-like"/>
    <property type="match status" value="1"/>
</dbReference>
<evidence type="ECO:0000256" key="7">
    <source>
        <dbReference type="ARBA" id="ARBA00022833"/>
    </source>
</evidence>
<name>F0F035_9NEIS</name>
<dbReference type="EC" id="3.4.24.-" evidence="11"/>